<dbReference type="InterPro" id="IPR045049">
    <property type="entry name" value="Pcy1-like"/>
</dbReference>
<proteinExistence type="predicted"/>
<dbReference type="GO" id="GO:0004105">
    <property type="term" value="F:choline-phosphate cytidylyltransferase activity"/>
    <property type="evidence" value="ECO:0007669"/>
    <property type="project" value="UniProtKB-EC"/>
</dbReference>
<keyword evidence="5" id="KW-1185">Reference proteome</keyword>
<evidence type="ECO:0000313" key="5">
    <source>
        <dbReference type="Proteomes" id="UP000887540"/>
    </source>
</evidence>
<comment type="pathway">
    <text evidence="1">Phospholipid metabolism; phosphatidylcholine biosynthesis; phosphatidylcholine from phosphocholine: step 1/2.</text>
</comment>
<dbReference type="InterPro" id="IPR014729">
    <property type="entry name" value="Rossmann-like_a/b/a_fold"/>
</dbReference>
<dbReference type="PANTHER" id="PTHR10739">
    <property type="entry name" value="CYTIDYLYLTRANSFERASE"/>
    <property type="match status" value="1"/>
</dbReference>
<feature type="compositionally biased region" description="Basic and acidic residues" evidence="3">
    <location>
        <begin position="9"/>
        <end position="20"/>
    </location>
</feature>
<dbReference type="SUPFAM" id="SSF52374">
    <property type="entry name" value="Nucleotidylyl transferase"/>
    <property type="match status" value="1"/>
</dbReference>
<dbReference type="AlphaFoldDB" id="A0A914DUC7"/>
<organism evidence="5 6">
    <name type="scientific">Acrobeloides nanus</name>
    <dbReference type="NCBI Taxonomy" id="290746"/>
    <lineage>
        <taxon>Eukaryota</taxon>
        <taxon>Metazoa</taxon>
        <taxon>Ecdysozoa</taxon>
        <taxon>Nematoda</taxon>
        <taxon>Chromadorea</taxon>
        <taxon>Rhabditida</taxon>
        <taxon>Tylenchina</taxon>
        <taxon>Cephalobomorpha</taxon>
        <taxon>Cephaloboidea</taxon>
        <taxon>Cephalobidae</taxon>
        <taxon>Acrobeloides</taxon>
    </lineage>
</organism>
<dbReference type="Pfam" id="PF01467">
    <property type="entry name" value="CTP_transf_like"/>
    <property type="match status" value="1"/>
</dbReference>
<dbReference type="GO" id="GO:0031210">
    <property type="term" value="F:phosphatidylcholine binding"/>
    <property type="evidence" value="ECO:0007669"/>
    <property type="project" value="TreeGrafter"/>
</dbReference>
<evidence type="ECO:0000256" key="3">
    <source>
        <dbReference type="SAM" id="MobiDB-lite"/>
    </source>
</evidence>
<evidence type="ECO:0000313" key="6">
    <source>
        <dbReference type="WBParaSite" id="ACRNAN_scaffold3937.g31897.t1"/>
    </source>
</evidence>
<dbReference type="WBParaSite" id="ACRNAN_scaffold3937.g31897.t1">
    <property type="protein sequence ID" value="ACRNAN_scaffold3937.g31897.t1"/>
    <property type="gene ID" value="ACRNAN_scaffold3937.g31897"/>
</dbReference>
<name>A0A914DUC7_9BILA</name>
<dbReference type="PANTHER" id="PTHR10739:SF13">
    <property type="entry name" value="CHOLINE-PHOSPHATE CYTIDYLYLTRANSFERASE"/>
    <property type="match status" value="1"/>
</dbReference>
<reference evidence="6" key="1">
    <citation type="submission" date="2022-11" db="UniProtKB">
        <authorList>
            <consortium name="WormBaseParasite"/>
        </authorList>
    </citation>
    <scope>IDENTIFICATION</scope>
</reference>
<sequence length="129" mass="15011">MNDPAPYSDDQKAMEEKNKIDTTKNITLEMAKTGTVCSDANTLKYKGPVVNNEFERYEVVRHCRYVDEVHKDAPWFPSVEFLKELRVDFIAHDGLPYDVSGEEGMYESFKREGMFVETQRTKDTFMPKL</sequence>
<feature type="region of interest" description="Disordered" evidence="3">
    <location>
        <begin position="1"/>
        <end position="20"/>
    </location>
</feature>
<protein>
    <recommendedName>
        <fullName evidence="2">choline-phosphate cytidylyltransferase</fullName>
        <ecNumber evidence="2">2.7.7.15</ecNumber>
    </recommendedName>
</protein>
<dbReference type="Proteomes" id="UP000887540">
    <property type="component" value="Unplaced"/>
</dbReference>
<dbReference type="EC" id="2.7.7.15" evidence="2"/>
<feature type="domain" description="Cytidyltransferase-like" evidence="4">
    <location>
        <begin position="36"/>
        <end position="99"/>
    </location>
</feature>
<accession>A0A914DUC7</accession>
<dbReference type="InterPro" id="IPR004821">
    <property type="entry name" value="Cyt_trans-like"/>
</dbReference>
<dbReference type="Gene3D" id="3.40.50.620">
    <property type="entry name" value="HUPs"/>
    <property type="match status" value="1"/>
</dbReference>
<evidence type="ECO:0000259" key="4">
    <source>
        <dbReference type="Pfam" id="PF01467"/>
    </source>
</evidence>
<evidence type="ECO:0000256" key="1">
    <source>
        <dbReference type="ARBA" id="ARBA00025706"/>
    </source>
</evidence>
<evidence type="ECO:0000256" key="2">
    <source>
        <dbReference type="ARBA" id="ARBA00026101"/>
    </source>
</evidence>